<dbReference type="eggNOG" id="ENOG502SCPV">
    <property type="taxonomic scope" value="Eukaryota"/>
</dbReference>
<sequence>MPLDTRGKIAAATIGFWGPIAIVSFGLTVRHAFKKDAGWFFLFWFALIRIVGGALILAMQLANPTAPSIRDLAISTHTLFSAGLALLFLSGVGFLGLAGQHQYSEYRQMTFYFRVVAILAIIAMGLSIAGEILGTHVNPNAHAGMILRRVAAGVYAGTYVLLILVAGKCWSYRYYMKRHRINLLTGVTFGLLALGVRVAYGLLDAWSAARQDGTELSSNPTLAQFNSVTGDYIFYLVMGLVMEFVAGAAFLLSSTLLMRRRRRY</sequence>
<keyword evidence="1" id="KW-1133">Transmembrane helix</keyword>
<evidence type="ECO:0000313" key="3">
    <source>
        <dbReference type="EMBL" id="KTB33360.1"/>
    </source>
</evidence>
<feature type="transmembrane region" description="Helical" evidence="1">
    <location>
        <begin position="39"/>
        <end position="59"/>
    </location>
</feature>
<proteinExistence type="predicted"/>
<protein>
    <recommendedName>
        <fullName evidence="2">DUF7702 domain-containing protein</fullName>
    </recommendedName>
</protein>
<evidence type="ECO:0000256" key="1">
    <source>
        <dbReference type="SAM" id="Phobius"/>
    </source>
</evidence>
<reference evidence="3 4" key="1">
    <citation type="submission" date="2015-12" db="EMBL/GenBank/DDBJ databases">
        <title>Draft genome sequence of Moniliophthora roreri, the causal agent of frosty pod rot of cacao.</title>
        <authorList>
            <person name="Aime M.C."/>
            <person name="Diaz-Valderrama J.R."/>
            <person name="Kijpornyongpan T."/>
            <person name="Phillips-Mora W."/>
        </authorList>
    </citation>
    <scope>NUCLEOTIDE SEQUENCE [LARGE SCALE GENOMIC DNA]</scope>
    <source>
        <strain evidence="3 4">MCA 2952</strain>
    </source>
</reference>
<comment type="caution">
    <text evidence="3">The sequence shown here is derived from an EMBL/GenBank/DDBJ whole genome shotgun (WGS) entry which is preliminary data.</text>
</comment>
<feature type="transmembrane region" description="Helical" evidence="1">
    <location>
        <begin position="6"/>
        <end position="27"/>
    </location>
</feature>
<feature type="transmembrane region" description="Helical" evidence="1">
    <location>
        <begin position="79"/>
        <end position="99"/>
    </location>
</feature>
<name>A0A0W0FAL6_MONRR</name>
<evidence type="ECO:0000259" key="2">
    <source>
        <dbReference type="Pfam" id="PF24800"/>
    </source>
</evidence>
<dbReference type="PANTHER" id="PTHR42109:SF2">
    <property type="entry name" value="INTEGRAL MEMBRANE PROTEIN"/>
    <property type="match status" value="1"/>
</dbReference>
<organism evidence="3 4">
    <name type="scientific">Moniliophthora roreri</name>
    <name type="common">Frosty pod rot fungus</name>
    <name type="synonym">Monilia roreri</name>
    <dbReference type="NCBI Taxonomy" id="221103"/>
    <lineage>
        <taxon>Eukaryota</taxon>
        <taxon>Fungi</taxon>
        <taxon>Dikarya</taxon>
        <taxon>Basidiomycota</taxon>
        <taxon>Agaricomycotina</taxon>
        <taxon>Agaricomycetes</taxon>
        <taxon>Agaricomycetidae</taxon>
        <taxon>Agaricales</taxon>
        <taxon>Marasmiineae</taxon>
        <taxon>Marasmiaceae</taxon>
        <taxon>Moniliophthora</taxon>
    </lineage>
</organism>
<feature type="transmembrane region" description="Helical" evidence="1">
    <location>
        <begin position="232"/>
        <end position="258"/>
    </location>
</feature>
<feature type="transmembrane region" description="Helical" evidence="1">
    <location>
        <begin position="111"/>
        <end position="130"/>
    </location>
</feature>
<evidence type="ECO:0000313" key="4">
    <source>
        <dbReference type="Proteomes" id="UP000054988"/>
    </source>
</evidence>
<accession>A0A0W0FAL6</accession>
<feature type="transmembrane region" description="Helical" evidence="1">
    <location>
        <begin position="150"/>
        <end position="171"/>
    </location>
</feature>
<dbReference type="EMBL" id="LATX01002176">
    <property type="protein sequence ID" value="KTB33360.1"/>
    <property type="molecule type" value="Genomic_DNA"/>
</dbReference>
<gene>
    <name evidence="3" type="ORF">WG66_13978</name>
</gene>
<dbReference type="PANTHER" id="PTHR42109">
    <property type="entry name" value="UNPLACED GENOMIC SCAFFOLD UM_SCAF_CONTIG_1.265, WHOLE GENOME SHOTGUN SEQUENCE"/>
    <property type="match status" value="1"/>
</dbReference>
<dbReference type="Pfam" id="PF24800">
    <property type="entry name" value="DUF7702"/>
    <property type="match status" value="1"/>
</dbReference>
<keyword evidence="1" id="KW-0812">Transmembrane</keyword>
<keyword evidence="1" id="KW-0472">Membrane</keyword>
<dbReference type="AlphaFoldDB" id="A0A0W0FAL6"/>
<dbReference type="Proteomes" id="UP000054988">
    <property type="component" value="Unassembled WGS sequence"/>
</dbReference>
<feature type="transmembrane region" description="Helical" evidence="1">
    <location>
        <begin position="183"/>
        <end position="203"/>
    </location>
</feature>
<dbReference type="InterPro" id="IPR056119">
    <property type="entry name" value="DUF7702"/>
</dbReference>
<feature type="domain" description="DUF7702" evidence="2">
    <location>
        <begin position="3"/>
        <end position="253"/>
    </location>
</feature>